<gene>
    <name evidence="1" type="ORF">TSUD_401270</name>
</gene>
<proteinExistence type="predicted"/>
<organism evidence="1 2">
    <name type="scientific">Trifolium subterraneum</name>
    <name type="common">Subterranean clover</name>
    <dbReference type="NCBI Taxonomy" id="3900"/>
    <lineage>
        <taxon>Eukaryota</taxon>
        <taxon>Viridiplantae</taxon>
        <taxon>Streptophyta</taxon>
        <taxon>Embryophyta</taxon>
        <taxon>Tracheophyta</taxon>
        <taxon>Spermatophyta</taxon>
        <taxon>Magnoliopsida</taxon>
        <taxon>eudicotyledons</taxon>
        <taxon>Gunneridae</taxon>
        <taxon>Pentapetalae</taxon>
        <taxon>rosids</taxon>
        <taxon>fabids</taxon>
        <taxon>Fabales</taxon>
        <taxon>Fabaceae</taxon>
        <taxon>Papilionoideae</taxon>
        <taxon>50 kb inversion clade</taxon>
        <taxon>NPAAA clade</taxon>
        <taxon>Hologalegina</taxon>
        <taxon>IRL clade</taxon>
        <taxon>Trifolieae</taxon>
        <taxon>Trifolium</taxon>
    </lineage>
</organism>
<evidence type="ECO:0000313" key="2">
    <source>
        <dbReference type="Proteomes" id="UP000242715"/>
    </source>
</evidence>
<name>A0A2Z6PL83_TRISU</name>
<dbReference type="PANTHER" id="PTHR33879:SF3">
    <property type="entry name" value="17.6 KDA CLASS II HEAT SHOCK PROTEIN-RELATED"/>
    <property type="match status" value="1"/>
</dbReference>
<evidence type="ECO:0000313" key="1">
    <source>
        <dbReference type="EMBL" id="GAU45987.1"/>
    </source>
</evidence>
<dbReference type="EMBL" id="DF974167">
    <property type="protein sequence ID" value="GAU45987.1"/>
    <property type="molecule type" value="Genomic_DNA"/>
</dbReference>
<dbReference type="AlphaFoldDB" id="A0A2Z6PL83"/>
<dbReference type="Proteomes" id="UP000242715">
    <property type="component" value="Unassembled WGS sequence"/>
</dbReference>
<dbReference type="PANTHER" id="PTHR33879">
    <property type="entry name" value="17.6 KDA CLASS II HEAT SHOCK PROTEIN-RELATED"/>
    <property type="match status" value="1"/>
</dbReference>
<keyword evidence="2" id="KW-1185">Reference proteome</keyword>
<dbReference type="OrthoDB" id="1922291at2759"/>
<accession>A0A2Z6PL83</accession>
<sequence length="145" mass="15879">MILPDQSRPTAVASKAFVLCSAPMAGDCVLAGAPTLKSVRIHPVPRKRIITIQFGTDGRNPSLEAQALLGISGKELRHLPHVFSRVLELSFRSDTDVVICLLPIQTINYDVAKLGGGAMSGGRPPFHLSPDRRRRLVELCFCFFR</sequence>
<protein>
    <submittedName>
        <fullName evidence="1">Uncharacterized protein</fullName>
    </submittedName>
</protein>
<reference evidence="2" key="1">
    <citation type="journal article" date="2017" name="Front. Plant Sci.">
        <title>Climate Clever Clovers: New Paradigm to Reduce the Environmental Footprint of Ruminants by Breeding Low Methanogenic Forages Utilizing Haplotype Variation.</title>
        <authorList>
            <person name="Kaur P."/>
            <person name="Appels R."/>
            <person name="Bayer P.E."/>
            <person name="Keeble-Gagnere G."/>
            <person name="Wang J."/>
            <person name="Hirakawa H."/>
            <person name="Shirasawa K."/>
            <person name="Vercoe P."/>
            <person name="Stefanova K."/>
            <person name="Durmic Z."/>
            <person name="Nichols P."/>
            <person name="Revell C."/>
            <person name="Isobe S.N."/>
            <person name="Edwards D."/>
            <person name="Erskine W."/>
        </authorList>
    </citation>
    <scope>NUCLEOTIDE SEQUENCE [LARGE SCALE GENOMIC DNA]</scope>
    <source>
        <strain evidence="2">cv. Daliak</strain>
    </source>
</reference>